<accession>A0A5J4VC27</accession>
<reference evidence="1 2" key="1">
    <citation type="submission" date="2019-03" db="EMBL/GenBank/DDBJ databases">
        <title>Single cell metagenomics reveals metabolic interactions within the superorganism composed of flagellate Streblomastix strix and complex community of Bacteroidetes bacteria on its surface.</title>
        <authorList>
            <person name="Treitli S.C."/>
            <person name="Kolisko M."/>
            <person name="Husnik F."/>
            <person name="Keeling P."/>
            <person name="Hampl V."/>
        </authorList>
    </citation>
    <scope>NUCLEOTIDE SEQUENCE [LARGE SCALE GENOMIC DNA]</scope>
    <source>
        <strain evidence="1">ST1C</strain>
    </source>
</reference>
<dbReference type="Proteomes" id="UP000324800">
    <property type="component" value="Unassembled WGS sequence"/>
</dbReference>
<dbReference type="AlphaFoldDB" id="A0A5J4VC27"/>
<organism evidence="1 2">
    <name type="scientific">Streblomastix strix</name>
    <dbReference type="NCBI Taxonomy" id="222440"/>
    <lineage>
        <taxon>Eukaryota</taxon>
        <taxon>Metamonada</taxon>
        <taxon>Preaxostyla</taxon>
        <taxon>Oxymonadida</taxon>
        <taxon>Streblomastigidae</taxon>
        <taxon>Streblomastix</taxon>
    </lineage>
</organism>
<evidence type="ECO:0000313" key="2">
    <source>
        <dbReference type="Proteomes" id="UP000324800"/>
    </source>
</evidence>
<sequence>MLSVVAQQVWPPTAPVECLGSTSPAHGSFVRQNQRFILIFLRAGGPTVLAKIQKNSGQVRPAAKKEGVGCCKPQLACEAFLLFAQKNFPEMKTVMDGHC</sequence>
<protein>
    <submittedName>
        <fullName evidence="1">Uncharacterized protein</fullName>
    </submittedName>
</protein>
<gene>
    <name evidence="1" type="ORF">EZS28_024401</name>
</gene>
<name>A0A5J4VC27_9EUKA</name>
<comment type="caution">
    <text evidence="1">The sequence shown here is derived from an EMBL/GenBank/DDBJ whole genome shotgun (WGS) entry which is preliminary data.</text>
</comment>
<proteinExistence type="predicted"/>
<evidence type="ECO:0000313" key="1">
    <source>
        <dbReference type="EMBL" id="KAA6380073.1"/>
    </source>
</evidence>
<dbReference type="EMBL" id="SNRW01008111">
    <property type="protein sequence ID" value="KAA6380073.1"/>
    <property type="molecule type" value="Genomic_DNA"/>
</dbReference>